<dbReference type="RefSeq" id="WP_321553639.1">
    <property type="nucleotide sequence ID" value="NZ_JAXIVU010000009.1"/>
</dbReference>
<dbReference type="InterPro" id="IPR012902">
    <property type="entry name" value="N_methyl_site"/>
</dbReference>
<accession>A0ABU5GS88</accession>
<dbReference type="Proteomes" id="UP001294570">
    <property type="component" value="Unassembled WGS sequence"/>
</dbReference>
<comment type="caution">
    <text evidence="2">The sequence shown here is derived from an EMBL/GenBank/DDBJ whole genome shotgun (WGS) entry which is preliminary data.</text>
</comment>
<proteinExistence type="predicted"/>
<gene>
    <name evidence="2" type="ORF">TOI97_08225</name>
</gene>
<dbReference type="Pfam" id="PF07963">
    <property type="entry name" value="N_methyl"/>
    <property type="match status" value="1"/>
</dbReference>
<dbReference type="EMBL" id="JAXIVU010000009">
    <property type="protein sequence ID" value="MDY7219550.1"/>
    <property type="molecule type" value="Genomic_DNA"/>
</dbReference>
<name>A0ABU5GS88_9GAMM</name>
<sequence>MHLYDAGSVVTMLNLSAQRGVSMVELLVALALSSFLMLGLTQVYLAGKRSDLFRQAQAAHLENSRFAIMLLNELLSKAGYRHSPAQSIDVAFPKNTTALAAHCAEFSAGAVITKLKSVEGGQTGFCLRYQPAIDGELMCDGNRAVLSSKAPLQPAQPNEMIYVAVKFIPQSSVLEQGALYCITQRTSAQLMEGIADMRIEFAVGDLQSIAGTQGQERKLRESNPFVPANTWNHEGVVLGVRYSLLLASAPFVRDGAEVPGLQQWLAQADANAAQRLVESDHRRTYQQVSSLQTLRNRLP</sequence>
<keyword evidence="1" id="KW-0812">Transmembrane</keyword>
<keyword evidence="3" id="KW-1185">Reference proteome</keyword>
<organism evidence="2 3">
    <name type="scientific">Denitrificimonas halotolerans</name>
    <dbReference type="NCBI Taxonomy" id="3098930"/>
    <lineage>
        <taxon>Bacteria</taxon>
        <taxon>Pseudomonadati</taxon>
        <taxon>Pseudomonadota</taxon>
        <taxon>Gammaproteobacteria</taxon>
        <taxon>Pseudomonadales</taxon>
        <taxon>Pseudomonadaceae</taxon>
        <taxon>Denitrificimonas</taxon>
    </lineage>
</organism>
<evidence type="ECO:0000313" key="3">
    <source>
        <dbReference type="Proteomes" id="UP001294570"/>
    </source>
</evidence>
<keyword evidence="1" id="KW-1133">Transmembrane helix</keyword>
<protein>
    <submittedName>
        <fullName evidence="2">Prepilin-type N-terminal cleavage/methylation domain-containing protein</fullName>
    </submittedName>
</protein>
<evidence type="ECO:0000256" key="1">
    <source>
        <dbReference type="SAM" id="Phobius"/>
    </source>
</evidence>
<feature type="transmembrane region" description="Helical" evidence="1">
    <location>
        <begin position="20"/>
        <end position="45"/>
    </location>
</feature>
<evidence type="ECO:0000313" key="2">
    <source>
        <dbReference type="EMBL" id="MDY7219550.1"/>
    </source>
</evidence>
<keyword evidence="1" id="KW-0472">Membrane</keyword>
<reference evidence="2 3" key="1">
    <citation type="submission" date="2023-12" db="EMBL/GenBank/DDBJ databases">
        <title>Denitrificimonas halotolerans sp. nov.,a novel species isolated from landfill leachate.</title>
        <authorList>
            <person name="Wang S."/>
        </authorList>
    </citation>
    <scope>NUCLEOTIDE SEQUENCE [LARGE SCALE GENOMIC DNA]</scope>
    <source>
        <strain evidence="2 3">JX-1</strain>
    </source>
</reference>
<dbReference type="NCBIfam" id="TIGR02532">
    <property type="entry name" value="IV_pilin_GFxxxE"/>
    <property type="match status" value="1"/>
</dbReference>